<dbReference type="RefSeq" id="WP_311659150.1">
    <property type="nucleotide sequence ID" value="NZ_JAVREX010000010.1"/>
</dbReference>
<keyword evidence="7" id="KW-0472">Membrane</keyword>
<dbReference type="PANTHER" id="PTHR34978:SF3">
    <property type="entry name" value="SLR0241 PROTEIN"/>
    <property type="match status" value="1"/>
</dbReference>
<sequence length="280" mass="29464">MATIVPPIMARARWPHRSPRLAAALWSSLAVSFSLCLALAVVHVLTPDAHVGVLYSCQVAFGISPGEGAVARWGITTLAVVVGAHVGVFAFHALRARGARNRHRTVLDMIGRRTPVLRATVIEHPATAAYCLPGRHPRIVVSRGAVERLSDAELGAVVEHEHAHIAGRHHLGLAAVHGFATVFGPLPLARHLLRQIPLLLEMAADDRALRHYPHGVLAAALVEMASGQPAPRGALSAAGPTAVVRLQRILGPVPAAHPAARWVTLAASAALPVLPLALAC</sequence>
<keyword evidence="7" id="KW-0812">Transmembrane</keyword>
<feature type="domain" description="Peptidase M48" evidence="8">
    <location>
        <begin position="113"/>
        <end position="177"/>
    </location>
</feature>
<reference evidence="10" key="1">
    <citation type="submission" date="2023-07" db="EMBL/GenBank/DDBJ databases">
        <title>30 novel species of actinomycetes from the DSMZ collection.</title>
        <authorList>
            <person name="Nouioui I."/>
        </authorList>
    </citation>
    <scope>NUCLEOTIDE SEQUENCE [LARGE SCALE GENOMIC DNA]</scope>
    <source>
        <strain evidence="10">DSM 41770</strain>
    </source>
</reference>
<dbReference type="Proteomes" id="UP001183777">
    <property type="component" value="Unassembled WGS sequence"/>
</dbReference>
<keyword evidence="4 6" id="KW-0862">Zinc</keyword>
<comment type="cofactor">
    <cofactor evidence="6">
        <name>Zn(2+)</name>
        <dbReference type="ChEBI" id="CHEBI:29105"/>
    </cofactor>
    <text evidence="6">Binds 1 zinc ion per subunit.</text>
</comment>
<proteinExistence type="inferred from homology"/>
<evidence type="ECO:0000256" key="1">
    <source>
        <dbReference type="ARBA" id="ARBA00022670"/>
    </source>
</evidence>
<feature type="transmembrane region" description="Helical" evidence="7">
    <location>
        <begin position="21"/>
        <end position="45"/>
    </location>
</feature>
<name>A0ABU2RNH8_9ACTN</name>
<evidence type="ECO:0000256" key="3">
    <source>
        <dbReference type="ARBA" id="ARBA00022801"/>
    </source>
</evidence>
<protein>
    <submittedName>
        <fullName evidence="9">M56 family metallopeptidase</fullName>
    </submittedName>
</protein>
<dbReference type="Gene3D" id="3.30.2010.10">
    <property type="entry name" value="Metalloproteases ('zincins'), catalytic domain"/>
    <property type="match status" value="1"/>
</dbReference>
<comment type="caution">
    <text evidence="9">The sequence shown here is derived from an EMBL/GenBank/DDBJ whole genome shotgun (WGS) entry which is preliminary data.</text>
</comment>
<organism evidence="9 10">
    <name type="scientific">Streptomyces salyersiae</name>
    <dbReference type="NCBI Taxonomy" id="3075530"/>
    <lineage>
        <taxon>Bacteria</taxon>
        <taxon>Bacillati</taxon>
        <taxon>Actinomycetota</taxon>
        <taxon>Actinomycetes</taxon>
        <taxon>Kitasatosporales</taxon>
        <taxon>Streptomycetaceae</taxon>
        <taxon>Streptomyces</taxon>
    </lineage>
</organism>
<keyword evidence="5 6" id="KW-0482">Metalloprotease</keyword>
<evidence type="ECO:0000256" key="5">
    <source>
        <dbReference type="ARBA" id="ARBA00023049"/>
    </source>
</evidence>
<dbReference type="CDD" id="cd07326">
    <property type="entry name" value="M56_BlaR1_MecR1_like"/>
    <property type="match status" value="1"/>
</dbReference>
<keyword evidence="2" id="KW-0479">Metal-binding</keyword>
<evidence type="ECO:0000256" key="7">
    <source>
        <dbReference type="SAM" id="Phobius"/>
    </source>
</evidence>
<keyword evidence="3 6" id="KW-0378">Hydrolase</keyword>
<evidence type="ECO:0000256" key="6">
    <source>
        <dbReference type="RuleBase" id="RU003983"/>
    </source>
</evidence>
<dbReference type="Pfam" id="PF01435">
    <property type="entry name" value="Peptidase_M48"/>
    <property type="match status" value="1"/>
</dbReference>
<dbReference type="EMBL" id="JAVREX010000010">
    <property type="protein sequence ID" value="MDT0430407.1"/>
    <property type="molecule type" value="Genomic_DNA"/>
</dbReference>
<evidence type="ECO:0000259" key="8">
    <source>
        <dbReference type="Pfam" id="PF01435"/>
    </source>
</evidence>
<dbReference type="InterPro" id="IPR052173">
    <property type="entry name" value="Beta-lactam_resp_regulator"/>
</dbReference>
<gene>
    <name evidence="9" type="ORF">RM649_22515</name>
</gene>
<dbReference type="InterPro" id="IPR001915">
    <property type="entry name" value="Peptidase_M48"/>
</dbReference>
<keyword evidence="7" id="KW-1133">Transmembrane helix</keyword>
<feature type="transmembrane region" description="Helical" evidence="7">
    <location>
        <begin position="73"/>
        <end position="94"/>
    </location>
</feature>
<evidence type="ECO:0000256" key="2">
    <source>
        <dbReference type="ARBA" id="ARBA00022723"/>
    </source>
</evidence>
<accession>A0ABU2RNH8</accession>
<dbReference type="PANTHER" id="PTHR34978">
    <property type="entry name" value="POSSIBLE SENSOR-TRANSDUCER PROTEIN BLAR"/>
    <property type="match status" value="1"/>
</dbReference>
<keyword evidence="1 6" id="KW-0645">Protease</keyword>
<evidence type="ECO:0000256" key="4">
    <source>
        <dbReference type="ARBA" id="ARBA00022833"/>
    </source>
</evidence>
<keyword evidence="10" id="KW-1185">Reference proteome</keyword>
<comment type="similarity">
    <text evidence="6">Belongs to the peptidase M48 family.</text>
</comment>
<evidence type="ECO:0000313" key="9">
    <source>
        <dbReference type="EMBL" id="MDT0430407.1"/>
    </source>
</evidence>
<evidence type="ECO:0000313" key="10">
    <source>
        <dbReference type="Proteomes" id="UP001183777"/>
    </source>
</evidence>